<name>A0A162NUP7_COLIC</name>
<dbReference type="GO" id="GO:0035673">
    <property type="term" value="F:oligopeptide transmembrane transporter activity"/>
    <property type="evidence" value="ECO:0007669"/>
    <property type="project" value="InterPro"/>
</dbReference>
<protein>
    <submittedName>
        <fullName evidence="11">Opt family small oligopeptide transporter</fullName>
    </submittedName>
</protein>
<evidence type="ECO:0000256" key="2">
    <source>
        <dbReference type="ARBA" id="ARBA00008807"/>
    </source>
</evidence>
<dbReference type="Proteomes" id="UP000076584">
    <property type="component" value="Unassembled WGS sequence"/>
</dbReference>
<feature type="compositionally biased region" description="Basic and acidic residues" evidence="9">
    <location>
        <begin position="990"/>
        <end position="1000"/>
    </location>
</feature>
<feature type="transmembrane region" description="Helical" evidence="10">
    <location>
        <begin position="128"/>
        <end position="146"/>
    </location>
</feature>
<feature type="region of interest" description="Disordered" evidence="9">
    <location>
        <begin position="857"/>
        <end position="1038"/>
    </location>
</feature>
<feature type="transmembrane region" description="Helical" evidence="10">
    <location>
        <begin position="733"/>
        <end position="757"/>
    </location>
</feature>
<feature type="transmembrane region" description="Helical" evidence="10">
    <location>
        <begin position="101"/>
        <end position="121"/>
    </location>
</feature>
<reference evidence="11 12" key="1">
    <citation type="submission" date="2015-06" db="EMBL/GenBank/DDBJ databases">
        <title>Survival trade-offs in plant roots during colonization by closely related pathogenic and mutualistic fungi.</title>
        <authorList>
            <person name="Hacquard S."/>
            <person name="Kracher B."/>
            <person name="Hiruma K."/>
            <person name="Weinman A."/>
            <person name="Muench P."/>
            <person name="Garrido Oter R."/>
            <person name="Ver Loren van Themaat E."/>
            <person name="Dallerey J.-F."/>
            <person name="Damm U."/>
            <person name="Henrissat B."/>
            <person name="Lespinet O."/>
            <person name="Thon M."/>
            <person name="Kemen E."/>
            <person name="McHardy A.C."/>
            <person name="Schulze-Lefert P."/>
            <person name="O'Connell R.J."/>
        </authorList>
    </citation>
    <scope>NUCLEOTIDE SEQUENCE [LARGE SCALE GENOMIC DNA]</scope>
    <source>
        <strain evidence="11 12">MAFF 238704</strain>
    </source>
</reference>
<comment type="caution">
    <text evidence="11">The sequence shown here is derived from an EMBL/GenBank/DDBJ whole genome shotgun (WGS) entry which is preliminary data.</text>
</comment>
<dbReference type="NCBIfam" id="TIGR00728">
    <property type="entry name" value="OPT_sfam"/>
    <property type="match status" value="1"/>
</dbReference>
<evidence type="ECO:0000256" key="1">
    <source>
        <dbReference type="ARBA" id="ARBA00004141"/>
    </source>
</evidence>
<gene>
    <name evidence="11" type="ORF">CI238_04769</name>
</gene>
<keyword evidence="4 10" id="KW-0812">Transmembrane</keyword>
<feature type="compositionally biased region" description="Basic residues" evidence="9">
    <location>
        <begin position="950"/>
        <end position="963"/>
    </location>
</feature>
<feature type="compositionally biased region" description="Polar residues" evidence="9">
    <location>
        <begin position="1027"/>
        <end position="1038"/>
    </location>
</feature>
<evidence type="ECO:0000256" key="9">
    <source>
        <dbReference type="SAM" id="MobiDB-lite"/>
    </source>
</evidence>
<organism evidence="11 12">
    <name type="scientific">Colletotrichum incanum</name>
    <name type="common">Soybean anthracnose fungus</name>
    <dbReference type="NCBI Taxonomy" id="1573173"/>
    <lineage>
        <taxon>Eukaryota</taxon>
        <taxon>Fungi</taxon>
        <taxon>Dikarya</taxon>
        <taxon>Ascomycota</taxon>
        <taxon>Pezizomycotina</taxon>
        <taxon>Sordariomycetes</taxon>
        <taxon>Hypocreomycetidae</taxon>
        <taxon>Glomerellales</taxon>
        <taxon>Glomerellaceae</taxon>
        <taxon>Colletotrichum</taxon>
        <taxon>Colletotrichum spaethianum species complex</taxon>
    </lineage>
</organism>
<dbReference type="AlphaFoldDB" id="A0A162NUP7"/>
<feature type="transmembrane region" description="Helical" evidence="10">
    <location>
        <begin position="321"/>
        <end position="341"/>
    </location>
</feature>
<proteinExistence type="inferred from homology"/>
<keyword evidence="8 10" id="KW-0472">Membrane</keyword>
<evidence type="ECO:0000313" key="12">
    <source>
        <dbReference type="Proteomes" id="UP000076584"/>
    </source>
</evidence>
<keyword evidence="5" id="KW-0571">Peptide transport</keyword>
<keyword evidence="12" id="KW-1185">Reference proteome</keyword>
<evidence type="ECO:0000256" key="8">
    <source>
        <dbReference type="ARBA" id="ARBA00023136"/>
    </source>
</evidence>
<dbReference type="InterPro" id="IPR004648">
    <property type="entry name" value="Oligpept_transpt"/>
</dbReference>
<keyword evidence="6" id="KW-0653">Protein transport</keyword>
<dbReference type="EMBL" id="LFIW01000448">
    <property type="protein sequence ID" value="KZL86334.1"/>
    <property type="molecule type" value="Genomic_DNA"/>
</dbReference>
<feature type="compositionally biased region" description="Polar residues" evidence="9">
    <location>
        <begin position="978"/>
        <end position="989"/>
    </location>
</feature>
<comment type="subcellular location">
    <subcellularLocation>
        <location evidence="1">Membrane</location>
        <topology evidence="1">Multi-pass membrane protein</topology>
    </subcellularLocation>
</comment>
<feature type="transmembrane region" description="Helical" evidence="10">
    <location>
        <begin position="348"/>
        <end position="371"/>
    </location>
</feature>
<feature type="transmembrane region" description="Helical" evidence="10">
    <location>
        <begin position="276"/>
        <end position="301"/>
    </location>
</feature>
<evidence type="ECO:0000256" key="3">
    <source>
        <dbReference type="ARBA" id="ARBA00022448"/>
    </source>
</evidence>
<evidence type="ECO:0000256" key="10">
    <source>
        <dbReference type="SAM" id="Phobius"/>
    </source>
</evidence>
<feature type="transmembrane region" description="Helical" evidence="10">
    <location>
        <begin position="175"/>
        <end position="197"/>
    </location>
</feature>
<dbReference type="Pfam" id="PF03169">
    <property type="entry name" value="OPT"/>
    <property type="match status" value="1"/>
</dbReference>
<evidence type="ECO:0000256" key="6">
    <source>
        <dbReference type="ARBA" id="ARBA00022927"/>
    </source>
</evidence>
<evidence type="ECO:0000313" key="11">
    <source>
        <dbReference type="EMBL" id="KZL86334.1"/>
    </source>
</evidence>
<sequence length="1038" mass="116320">MPSIFRKRGEPEEITPYPALDDDAEATGIEPLKALAQFEKAHKLDPNMPIDELNDVDTALATGNAEKGLEIEQALMEDNSPYPEVRAVVRNYDVDLPANTIRAWVIGMLLCTVGSGVNMLFSLRNPSVTITTYVVQLIAYPIGLGWDLVMPDKEQNVFGIKFNLKPGRFNYKEHVIIVAMSNAAYGGGVLYATDVLLAQQLFYKQHFGWAFQLLFGITTLCTGYGLAGLARRFLVWPSAMIWPSNLVNCALFYTLHDHSGSDPTKTNGWKIGRYRWFLIVGSGAFIWYWFPGWIFQGLSYFTWICWIAPKNEIVNKVFGGLSGYGLMPISFDWTVISGYLTSPLIPPFHAIANVIAGIIIFFIIVSSGIHFSGTWYSDYFPVQSSESFDNTGAVYNVTRILDANLQFNETAYNDYSPLYLPTQFALAYALSFAAVAAVVVHVVLYHGTEIWGQFKLARHQEDDVHMRLMKKYRDAEDWWYLALFVVMVGISFGVVAGWPTGFPAWAYVVCILIPVVWLIPIGIVQAITNIQLGLNVLTEFIIGYMVPGRPLAMMMFKNYGYICMSQALYFAQDLKLGHYMKVPPRTMFASQLVASLWSAVVQIAVMNWALGHIPDVCQPDQPNSYTCPGGRVFFTASIIWGAIGPARIFSGQALYSSLQWFWLVGAITPVITWFLARKWPKSIWRYVNTPLLYGGSGWLPPASVYIYLCWALVGTIFNFFIKRRYTGWWLQYNYITSAALDCGLIVATLIIFFTLYLTSARPPQWWGNVDVFQTMDWKGTAIRTQVAPAFNWREPRTVLNCYKKKRGGNSSDKKNTKKDKTKQKNMFGTAMIPAPAPIYDERDLADLAEDFRRSKESLKAAGRRLTSRQTSRATRASRASIESRGPLSSNEDLDLHVDLPPGILADESAASSPPARPPGHPPGKAARKTKRSSTNRSERKAQGGAGALPSKRRRGFRARLRRIFGRDDKPEAIFDAPYSQSETQGSQNQDHQDGHLRQSTEQKVASNRGPEHAEAELSSPKEPAPHTSINFAKTDTST</sequence>
<evidence type="ECO:0000256" key="7">
    <source>
        <dbReference type="ARBA" id="ARBA00022989"/>
    </source>
</evidence>
<feature type="compositionally biased region" description="Low complexity" evidence="9">
    <location>
        <begin position="867"/>
        <end position="884"/>
    </location>
</feature>
<feature type="transmembrane region" description="Helical" evidence="10">
    <location>
        <begin position="592"/>
        <end position="610"/>
    </location>
</feature>
<dbReference type="InterPro" id="IPR004813">
    <property type="entry name" value="OPT"/>
</dbReference>
<keyword evidence="7 10" id="KW-1133">Transmembrane helix</keyword>
<feature type="region of interest" description="Disordered" evidence="9">
    <location>
        <begin position="803"/>
        <end position="827"/>
    </location>
</feature>
<feature type="transmembrane region" description="Helical" evidence="10">
    <location>
        <begin position="702"/>
        <end position="721"/>
    </location>
</feature>
<keyword evidence="3" id="KW-0813">Transport</keyword>
<feature type="transmembrane region" description="Helical" evidence="10">
    <location>
        <begin position="504"/>
        <end position="523"/>
    </location>
</feature>
<feature type="transmembrane region" description="Helical" evidence="10">
    <location>
        <begin position="425"/>
        <end position="445"/>
    </location>
</feature>
<feature type="transmembrane region" description="Helical" evidence="10">
    <location>
        <begin position="478"/>
        <end position="498"/>
    </location>
</feature>
<dbReference type="GO" id="GO:0016020">
    <property type="term" value="C:membrane"/>
    <property type="evidence" value="ECO:0007669"/>
    <property type="project" value="UniProtKB-SubCell"/>
</dbReference>
<dbReference type="GO" id="GO:0015031">
    <property type="term" value="P:protein transport"/>
    <property type="evidence" value="ECO:0007669"/>
    <property type="project" value="UniProtKB-KW"/>
</dbReference>
<evidence type="ECO:0000256" key="4">
    <source>
        <dbReference type="ARBA" id="ARBA00022692"/>
    </source>
</evidence>
<dbReference type="NCBIfam" id="TIGR00727">
    <property type="entry name" value="ISP4_OPT"/>
    <property type="match status" value="1"/>
</dbReference>
<evidence type="ECO:0000256" key="5">
    <source>
        <dbReference type="ARBA" id="ARBA00022856"/>
    </source>
</evidence>
<feature type="transmembrane region" description="Helical" evidence="10">
    <location>
        <begin position="630"/>
        <end position="648"/>
    </location>
</feature>
<feature type="transmembrane region" description="Helical" evidence="10">
    <location>
        <begin position="660"/>
        <end position="676"/>
    </location>
</feature>
<dbReference type="PANTHER" id="PTHR22601">
    <property type="entry name" value="ISP4 LIKE PROTEIN"/>
    <property type="match status" value="1"/>
</dbReference>
<feature type="transmembrane region" description="Helical" evidence="10">
    <location>
        <begin position="209"/>
        <end position="227"/>
    </location>
</feature>
<accession>A0A162NUP7</accession>
<comment type="similarity">
    <text evidence="2">Belongs to the oligopeptide OPT transporter family.</text>
</comment>